<dbReference type="GO" id="GO:0046872">
    <property type="term" value="F:metal ion binding"/>
    <property type="evidence" value="ECO:0007669"/>
    <property type="project" value="UniProtKB-KW"/>
</dbReference>
<evidence type="ECO:0000259" key="8">
    <source>
        <dbReference type="PROSITE" id="PS51918"/>
    </source>
</evidence>
<keyword evidence="2" id="KW-0004">4Fe-4S</keyword>
<dbReference type="SFLD" id="SFLDS00029">
    <property type="entry name" value="Radical_SAM"/>
    <property type="match status" value="1"/>
</dbReference>
<evidence type="ECO:0000256" key="7">
    <source>
        <dbReference type="SAM" id="MobiDB-lite"/>
    </source>
</evidence>
<dbReference type="InterPro" id="IPR013785">
    <property type="entry name" value="Aldolase_TIM"/>
</dbReference>
<dbReference type="SFLD" id="SFLDG01060">
    <property type="entry name" value="BATS_domain_containing"/>
    <property type="match status" value="1"/>
</dbReference>
<keyword evidence="10" id="KW-1185">Reference proteome</keyword>
<dbReference type="Pfam" id="PF04055">
    <property type="entry name" value="Radical_SAM"/>
    <property type="match status" value="1"/>
</dbReference>
<dbReference type="Pfam" id="PF06968">
    <property type="entry name" value="BATS"/>
    <property type="match status" value="1"/>
</dbReference>
<evidence type="ECO:0000256" key="6">
    <source>
        <dbReference type="ARBA" id="ARBA00023014"/>
    </source>
</evidence>
<dbReference type="CDD" id="cd01335">
    <property type="entry name" value="Radical_SAM"/>
    <property type="match status" value="1"/>
</dbReference>
<dbReference type="Gene3D" id="3.20.20.70">
    <property type="entry name" value="Aldolase class I"/>
    <property type="match status" value="1"/>
</dbReference>
<dbReference type="Proteomes" id="UP001155241">
    <property type="component" value="Unassembled WGS sequence"/>
</dbReference>
<dbReference type="InterPro" id="IPR034428">
    <property type="entry name" value="ThiH/NoCL/HydG-like"/>
</dbReference>
<keyword evidence="4" id="KW-0479">Metal-binding</keyword>
<comment type="cofactor">
    <cofactor evidence="1">
        <name>[4Fe-4S] cluster</name>
        <dbReference type="ChEBI" id="CHEBI:49883"/>
    </cofactor>
</comment>
<evidence type="ECO:0000256" key="1">
    <source>
        <dbReference type="ARBA" id="ARBA00001966"/>
    </source>
</evidence>
<name>A0A9X2FEA3_9BACT</name>
<dbReference type="GO" id="GO:0051539">
    <property type="term" value="F:4 iron, 4 sulfur cluster binding"/>
    <property type="evidence" value="ECO:0007669"/>
    <property type="project" value="UniProtKB-KW"/>
</dbReference>
<dbReference type="InterPro" id="IPR058240">
    <property type="entry name" value="rSAM_sf"/>
</dbReference>
<feature type="domain" description="Radical SAM core" evidence="8">
    <location>
        <begin position="153"/>
        <end position="369"/>
    </location>
</feature>
<feature type="region of interest" description="Disordered" evidence="7">
    <location>
        <begin position="403"/>
        <end position="425"/>
    </location>
</feature>
<dbReference type="EMBL" id="JAMXLR010000092">
    <property type="protein sequence ID" value="MCO6047552.1"/>
    <property type="molecule type" value="Genomic_DNA"/>
</dbReference>
<organism evidence="9 10">
    <name type="scientific">Aeoliella straminimaris</name>
    <dbReference type="NCBI Taxonomy" id="2954799"/>
    <lineage>
        <taxon>Bacteria</taxon>
        <taxon>Pseudomonadati</taxon>
        <taxon>Planctomycetota</taxon>
        <taxon>Planctomycetia</taxon>
        <taxon>Pirellulales</taxon>
        <taxon>Lacipirellulaceae</taxon>
        <taxon>Aeoliella</taxon>
    </lineage>
</organism>
<dbReference type="PROSITE" id="PS51918">
    <property type="entry name" value="RADICAL_SAM"/>
    <property type="match status" value="1"/>
</dbReference>
<evidence type="ECO:0000256" key="2">
    <source>
        <dbReference type="ARBA" id="ARBA00022485"/>
    </source>
</evidence>
<keyword evidence="5" id="KW-0408">Iron</keyword>
<gene>
    <name evidence="9" type="ORF">NG895_26915</name>
</gene>
<accession>A0A9X2FEA3</accession>
<dbReference type="AlphaFoldDB" id="A0A9X2FEA3"/>
<dbReference type="PANTHER" id="PTHR43583">
    <property type="entry name" value="2-IMINOACETATE SYNTHASE"/>
    <property type="match status" value="1"/>
</dbReference>
<dbReference type="SFLD" id="SFLDG01081">
    <property type="entry name" value="cleavage_of_the_Ca-Cb_bond_in"/>
    <property type="match status" value="1"/>
</dbReference>
<keyword evidence="6" id="KW-0411">Iron-sulfur</keyword>
<dbReference type="PANTHER" id="PTHR43583:SF1">
    <property type="entry name" value="2-IMINOACETATE SYNTHASE"/>
    <property type="match status" value="1"/>
</dbReference>
<evidence type="ECO:0000313" key="10">
    <source>
        <dbReference type="Proteomes" id="UP001155241"/>
    </source>
</evidence>
<sequence length="451" mass="50002">MSSLTAFPLESFRDWLQDTDDHAAHHLGVIDRVSECLQAGMPDREAAQELGDKLERWRYQLLSECAGRLAPRDAELAATLNATSNVLACRSQFGPRATYHAIHHAGDGGIATEAIDAVDVEYPLEPLVTRARQITVENFAVAGSSSTTALPRWPMLLYAPLYVSSRCVNHCTYCGFRFSQDIDRHHLSLEEVESQVAHLEQHGFGHLLVVGGEYPRLTTVDYYSDIARCLVRHNVAPAIEIAPQTTAAYAQLADAGVMGLTLYQETYDERLYAGYHPRGPKANYHWRLETQDRAAEAGIHRLGLGVLLGLDEPEQDVLALIRHGCYLARRFPQHTLAFSLPRIHQAPDGFAAQYGVSDDDLVRYYCALRLAFPTAVLVLSTRESAGLRNRLAGICITQMSAGSSTTPGGYGEEDNTRGEQFPVTDQRSPREVAEWLQENGFPISWSLNQPL</sequence>
<reference evidence="9" key="1">
    <citation type="submission" date="2022-06" db="EMBL/GenBank/DDBJ databases">
        <title>Aeoliella straminimaris, a novel planctomycete from sediments.</title>
        <authorList>
            <person name="Vitorino I.R."/>
            <person name="Lage O.M."/>
        </authorList>
    </citation>
    <scope>NUCLEOTIDE SEQUENCE</scope>
    <source>
        <strain evidence="9">ICT_H6.2</strain>
    </source>
</reference>
<dbReference type="InterPro" id="IPR010722">
    <property type="entry name" value="BATS_dom"/>
</dbReference>
<evidence type="ECO:0000313" key="9">
    <source>
        <dbReference type="EMBL" id="MCO6047552.1"/>
    </source>
</evidence>
<evidence type="ECO:0000256" key="4">
    <source>
        <dbReference type="ARBA" id="ARBA00022723"/>
    </source>
</evidence>
<protein>
    <submittedName>
        <fullName evidence="9">Radical SAM protein</fullName>
    </submittedName>
</protein>
<keyword evidence="3" id="KW-0949">S-adenosyl-L-methionine</keyword>
<comment type="caution">
    <text evidence="9">The sequence shown here is derived from an EMBL/GenBank/DDBJ whole genome shotgun (WGS) entry which is preliminary data.</text>
</comment>
<dbReference type="GO" id="GO:0042364">
    <property type="term" value="P:water-soluble vitamin biosynthetic process"/>
    <property type="evidence" value="ECO:0007669"/>
    <property type="project" value="UniProtKB-ARBA"/>
</dbReference>
<evidence type="ECO:0000256" key="3">
    <source>
        <dbReference type="ARBA" id="ARBA00022691"/>
    </source>
</evidence>
<dbReference type="SMART" id="SM00876">
    <property type="entry name" value="BATS"/>
    <property type="match status" value="1"/>
</dbReference>
<dbReference type="SUPFAM" id="SSF102114">
    <property type="entry name" value="Radical SAM enzymes"/>
    <property type="match status" value="1"/>
</dbReference>
<dbReference type="GO" id="GO:0003824">
    <property type="term" value="F:catalytic activity"/>
    <property type="evidence" value="ECO:0007669"/>
    <property type="project" value="InterPro"/>
</dbReference>
<dbReference type="InterPro" id="IPR007197">
    <property type="entry name" value="rSAM"/>
</dbReference>
<dbReference type="RefSeq" id="WP_252855662.1">
    <property type="nucleotide sequence ID" value="NZ_JAMXLR010000092.1"/>
</dbReference>
<dbReference type="GO" id="GO:0044272">
    <property type="term" value="P:sulfur compound biosynthetic process"/>
    <property type="evidence" value="ECO:0007669"/>
    <property type="project" value="UniProtKB-ARBA"/>
</dbReference>
<proteinExistence type="predicted"/>
<evidence type="ECO:0000256" key="5">
    <source>
        <dbReference type="ARBA" id="ARBA00023004"/>
    </source>
</evidence>